<proteinExistence type="predicted"/>
<accession>A0AAD6YVJ6</accession>
<organism evidence="2 3">
    <name type="scientific">Mycena pura</name>
    <dbReference type="NCBI Taxonomy" id="153505"/>
    <lineage>
        <taxon>Eukaryota</taxon>
        <taxon>Fungi</taxon>
        <taxon>Dikarya</taxon>
        <taxon>Basidiomycota</taxon>
        <taxon>Agaricomycotina</taxon>
        <taxon>Agaricomycetes</taxon>
        <taxon>Agaricomycetidae</taxon>
        <taxon>Agaricales</taxon>
        <taxon>Marasmiineae</taxon>
        <taxon>Mycenaceae</taxon>
        <taxon>Mycena</taxon>
    </lineage>
</organism>
<reference evidence="2" key="1">
    <citation type="submission" date="2023-03" db="EMBL/GenBank/DDBJ databases">
        <title>Massive genome expansion in bonnet fungi (Mycena s.s.) driven by repeated elements and novel gene families across ecological guilds.</title>
        <authorList>
            <consortium name="Lawrence Berkeley National Laboratory"/>
            <person name="Harder C.B."/>
            <person name="Miyauchi S."/>
            <person name="Viragh M."/>
            <person name="Kuo A."/>
            <person name="Thoen E."/>
            <person name="Andreopoulos B."/>
            <person name="Lu D."/>
            <person name="Skrede I."/>
            <person name="Drula E."/>
            <person name="Henrissat B."/>
            <person name="Morin E."/>
            <person name="Kohler A."/>
            <person name="Barry K."/>
            <person name="LaButti K."/>
            <person name="Morin E."/>
            <person name="Salamov A."/>
            <person name="Lipzen A."/>
            <person name="Mereny Z."/>
            <person name="Hegedus B."/>
            <person name="Baldrian P."/>
            <person name="Stursova M."/>
            <person name="Weitz H."/>
            <person name="Taylor A."/>
            <person name="Grigoriev I.V."/>
            <person name="Nagy L.G."/>
            <person name="Martin F."/>
            <person name="Kauserud H."/>
        </authorList>
    </citation>
    <scope>NUCLEOTIDE SEQUENCE</scope>
    <source>
        <strain evidence="2">9144</strain>
    </source>
</reference>
<comment type="caution">
    <text evidence="2">The sequence shown here is derived from an EMBL/GenBank/DDBJ whole genome shotgun (WGS) entry which is preliminary data.</text>
</comment>
<name>A0AAD6YVJ6_9AGAR</name>
<feature type="compositionally biased region" description="Basic residues" evidence="1">
    <location>
        <begin position="48"/>
        <end position="58"/>
    </location>
</feature>
<evidence type="ECO:0000313" key="2">
    <source>
        <dbReference type="EMBL" id="KAJ7230159.1"/>
    </source>
</evidence>
<sequence length="137" mass="14153">MARSGILDRFSPDIKFGSACGTRFFFGPLNLGCRPSEGASTFPTSATRRTKGRQRAARARAAAAGGSGRRAAGEAARAAGGRLAAAAAAAAAAAVAATARNGLGVEADYLDLARQRYLWRVRSGNRKRLGLEELEAG</sequence>
<dbReference type="EMBL" id="JARJCW010000001">
    <property type="protein sequence ID" value="KAJ7230159.1"/>
    <property type="molecule type" value="Genomic_DNA"/>
</dbReference>
<keyword evidence="3" id="KW-1185">Reference proteome</keyword>
<gene>
    <name evidence="2" type="ORF">GGX14DRAFT_384121</name>
</gene>
<feature type="region of interest" description="Disordered" evidence="1">
    <location>
        <begin position="35"/>
        <end position="70"/>
    </location>
</feature>
<protein>
    <submittedName>
        <fullName evidence="2">Uncharacterized protein</fullName>
    </submittedName>
</protein>
<evidence type="ECO:0000256" key="1">
    <source>
        <dbReference type="SAM" id="MobiDB-lite"/>
    </source>
</evidence>
<evidence type="ECO:0000313" key="3">
    <source>
        <dbReference type="Proteomes" id="UP001219525"/>
    </source>
</evidence>
<dbReference type="AlphaFoldDB" id="A0AAD6YVJ6"/>
<feature type="compositionally biased region" description="Low complexity" evidence="1">
    <location>
        <begin position="59"/>
        <end position="70"/>
    </location>
</feature>
<dbReference type="Proteomes" id="UP001219525">
    <property type="component" value="Unassembled WGS sequence"/>
</dbReference>